<evidence type="ECO:0000313" key="3">
    <source>
        <dbReference type="Proteomes" id="UP000186705"/>
    </source>
</evidence>
<protein>
    <recommendedName>
        <fullName evidence="1">Transposase (putative) YhgA-like domain-containing protein</fullName>
    </recommendedName>
</protein>
<dbReference type="STRING" id="1862672.BO225_09805"/>
<dbReference type="Proteomes" id="UP000186705">
    <property type="component" value="Unassembled WGS sequence"/>
</dbReference>
<comment type="caution">
    <text evidence="2">The sequence shown here is derived from an EMBL/GenBank/DDBJ whole genome shotgun (WGS) entry which is preliminary data.</text>
</comment>
<name>A0A1U7NKM7_9FIRM</name>
<organism evidence="2 3">
    <name type="scientific">Dubosiella newyorkensis</name>
    <dbReference type="NCBI Taxonomy" id="1862672"/>
    <lineage>
        <taxon>Bacteria</taxon>
        <taxon>Bacillati</taxon>
        <taxon>Bacillota</taxon>
        <taxon>Erysipelotrichia</taxon>
        <taxon>Erysipelotrichales</taxon>
        <taxon>Erysipelotrichaceae</taxon>
        <taxon>Dubosiella</taxon>
    </lineage>
</organism>
<evidence type="ECO:0000313" key="2">
    <source>
        <dbReference type="EMBL" id="OLU44882.1"/>
    </source>
</evidence>
<feature type="domain" description="Transposase (putative) YhgA-like" evidence="1">
    <location>
        <begin position="10"/>
        <end position="121"/>
    </location>
</feature>
<dbReference type="AlphaFoldDB" id="A0A1U7NKM7"/>
<proteinExistence type="predicted"/>
<gene>
    <name evidence="2" type="ORF">BO225_09805</name>
</gene>
<dbReference type="OrthoDB" id="1654127at2"/>
<accession>A0A1U7NKM7</accession>
<dbReference type="InterPro" id="IPR006842">
    <property type="entry name" value="Transposase_31"/>
</dbReference>
<sequence length="239" mass="27698">MLKKWVKENACILMVGVENQTQKDGTISLRIMNYNASVYQRLLSHKRPLVPVITFVLYFGLEKPWEKAKSIYELIEVPGALEEFIPDFRAKVIDLGALEDETIESFQSDMKEIAKFIKLSRQGKKEFTFKGKLDHFAMVARLLSTLSSMNVPKEKWEELEEGGQNDMEHVFNYFSEEKTKKILNQGISQGLERGRIETKQTDLEILQWLQAHDRLDLSIQALQCSDIEGFKKRVLEHSI</sequence>
<dbReference type="PANTHER" id="PTHR34611:SF2">
    <property type="entry name" value="INACTIVE RECOMBINATION-PROMOTING NUCLEASE-LIKE PROTEIN RPNE-RELATED"/>
    <property type="match status" value="1"/>
</dbReference>
<keyword evidence="3" id="KW-1185">Reference proteome</keyword>
<dbReference type="EMBL" id="MPKA01000093">
    <property type="protein sequence ID" value="OLU44882.1"/>
    <property type="molecule type" value="Genomic_DNA"/>
</dbReference>
<dbReference type="GeneID" id="78276231"/>
<reference evidence="2 3" key="1">
    <citation type="submission" date="2016-11" db="EMBL/GenBank/DDBJ databases">
        <title>Description of two novel members of the family Erysipelotrichaceae: Ileibacterium lipovorans gen. nov., sp. nov. and Dubosiella newyorkensis, gen. nov., sp. nov.</title>
        <authorList>
            <person name="Cox L.M."/>
            <person name="Sohn J."/>
            <person name="Tyrrell K.L."/>
            <person name="Citron D.M."/>
            <person name="Lawson P.A."/>
            <person name="Patel N.B."/>
            <person name="Iizumi T."/>
            <person name="Perez-Perez G.I."/>
            <person name="Goldstein E.J."/>
            <person name="Blaser M.J."/>
        </authorList>
    </citation>
    <scope>NUCLEOTIDE SEQUENCE [LARGE SCALE GENOMIC DNA]</scope>
    <source>
        <strain evidence="2 3">NYU-BL-A4</strain>
    </source>
</reference>
<dbReference type="RefSeq" id="WP_143356818.1">
    <property type="nucleotide sequence ID" value="NZ_JBGNFS010000016.1"/>
</dbReference>
<dbReference type="InterPro" id="IPR051699">
    <property type="entry name" value="Rpn/YhgA-like_nuclease"/>
</dbReference>
<dbReference type="PANTHER" id="PTHR34611">
    <property type="match status" value="1"/>
</dbReference>
<dbReference type="Pfam" id="PF04754">
    <property type="entry name" value="Transposase_31"/>
    <property type="match status" value="1"/>
</dbReference>
<evidence type="ECO:0000259" key="1">
    <source>
        <dbReference type="Pfam" id="PF04754"/>
    </source>
</evidence>